<gene>
    <name evidence="1" type="ORF">SHEWBE_3725</name>
</gene>
<accession>A0A330M6D0</accession>
<evidence type="ECO:0000313" key="1">
    <source>
        <dbReference type="EMBL" id="SQH77688.1"/>
    </source>
</evidence>
<name>A0A330M6D0_9GAMM</name>
<evidence type="ECO:0000313" key="2">
    <source>
        <dbReference type="Proteomes" id="UP000250123"/>
    </source>
</evidence>
<dbReference type="KEGG" id="sbk:SHEWBE_3725"/>
<organism evidence="1 2">
    <name type="scientific">Shewanella benthica</name>
    <dbReference type="NCBI Taxonomy" id="43661"/>
    <lineage>
        <taxon>Bacteria</taxon>
        <taxon>Pseudomonadati</taxon>
        <taxon>Pseudomonadota</taxon>
        <taxon>Gammaproteobacteria</taxon>
        <taxon>Alteromonadales</taxon>
        <taxon>Shewanellaceae</taxon>
        <taxon>Shewanella</taxon>
    </lineage>
</organism>
<protein>
    <submittedName>
        <fullName evidence="1">Uncharacterized protein</fullName>
    </submittedName>
</protein>
<proteinExistence type="predicted"/>
<reference evidence="2" key="1">
    <citation type="submission" date="2018-06" db="EMBL/GenBank/DDBJ databases">
        <authorList>
            <person name="Cea G.-C."/>
            <person name="William W."/>
        </authorList>
    </citation>
    <scope>NUCLEOTIDE SEQUENCE [LARGE SCALE GENOMIC DNA]</scope>
    <source>
        <strain evidence="2">DB21MT-2</strain>
    </source>
</reference>
<sequence>MDVMQGLGVQLTIKPWEQQVPSLESEANDGWV</sequence>
<dbReference type="AlphaFoldDB" id="A0A330M6D0"/>
<dbReference type="Proteomes" id="UP000250123">
    <property type="component" value="Chromosome SHEWBE"/>
</dbReference>
<dbReference type="EMBL" id="LS483452">
    <property type="protein sequence ID" value="SQH77688.1"/>
    <property type="molecule type" value="Genomic_DNA"/>
</dbReference>